<protein>
    <submittedName>
        <fullName evidence="1">Uncharacterized protein</fullName>
    </submittedName>
</protein>
<sequence>MDKFAESLDSSSADENGALFYPTEGRCGSLRCPPYIGGAELACVVCSTTS</sequence>
<proteinExistence type="predicted"/>
<reference evidence="1" key="2">
    <citation type="submission" date="2020-11" db="EMBL/GenBank/DDBJ databases">
        <authorList>
            <person name="McCartney M.A."/>
            <person name="Auch B."/>
            <person name="Kono T."/>
            <person name="Mallez S."/>
            <person name="Becker A."/>
            <person name="Gohl D.M."/>
            <person name="Silverstein K.A.T."/>
            <person name="Koren S."/>
            <person name="Bechman K.B."/>
            <person name="Herman A."/>
            <person name="Abrahante J.E."/>
            <person name="Garbe J."/>
        </authorList>
    </citation>
    <scope>NUCLEOTIDE SEQUENCE</scope>
    <source>
        <strain evidence="1">Duluth1</strain>
        <tissue evidence="1">Whole animal</tissue>
    </source>
</reference>
<reference evidence="1" key="1">
    <citation type="journal article" date="2019" name="bioRxiv">
        <title>The Genome of the Zebra Mussel, Dreissena polymorpha: A Resource for Invasive Species Research.</title>
        <authorList>
            <person name="McCartney M.A."/>
            <person name="Auch B."/>
            <person name="Kono T."/>
            <person name="Mallez S."/>
            <person name="Zhang Y."/>
            <person name="Obille A."/>
            <person name="Becker A."/>
            <person name="Abrahante J.E."/>
            <person name="Garbe J."/>
            <person name="Badalamenti J.P."/>
            <person name="Herman A."/>
            <person name="Mangelson H."/>
            <person name="Liachko I."/>
            <person name="Sullivan S."/>
            <person name="Sone E.D."/>
            <person name="Koren S."/>
            <person name="Silverstein K.A.T."/>
            <person name="Beckman K.B."/>
            <person name="Gohl D.M."/>
        </authorList>
    </citation>
    <scope>NUCLEOTIDE SEQUENCE</scope>
    <source>
        <strain evidence="1">Duluth1</strain>
        <tissue evidence="1">Whole animal</tissue>
    </source>
</reference>
<dbReference type="AlphaFoldDB" id="A0A9D4IAQ1"/>
<organism evidence="1 2">
    <name type="scientific">Dreissena polymorpha</name>
    <name type="common">Zebra mussel</name>
    <name type="synonym">Mytilus polymorpha</name>
    <dbReference type="NCBI Taxonomy" id="45954"/>
    <lineage>
        <taxon>Eukaryota</taxon>
        <taxon>Metazoa</taxon>
        <taxon>Spiralia</taxon>
        <taxon>Lophotrochozoa</taxon>
        <taxon>Mollusca</taxon>
        <taxon>Bivalvia</taxon>
        <taxon>Autobranchia</taxon>
        <taxon>Heteroconchia</taxon>
        <taxon>Euheterodonta</taxon>
        <taxon>Imparidentia</taxon>
        <taxon>Neoheterodontei</taxon>
        <taxon>Myida</taxon>
        <taxon>Dreissenoidea</taxon>
        <taxon>Dreissenidae</taxon>
        <taxon>Dreissena</taxon>
    </lineage>
</organism>
<evidence type="ECO:0000313" key="2">
    <source>
        <dbReference type="Proteomes" id="UP000828390"/>
    </source>
</evidence>
<gene>
    <name evidence="1" type="ORF">DPMN_189139</name>
</gene>
<comment type="caution">
    <text evidence="1">The sequence shown here is derived from an EMBL/GenBank/DDBJ whole genome shotgun (WGS) entry which is preliminary data.</text>
</comment>
<name>A0A9D4IAQ1_DREPO</name>
<evidence type="ECO:0000313" key="1">
    <source>
        <dbReference type="EMBL" id="KAH3754464.1"/>
    </source>
</evidence>
<dbReference type="EMBL" id="JAIWYP010000010">
    <property type="protein sequence ID" value="KAH3754464.1"/>
    <property type="molecule type" value="Genomic_DNA"/>
</dbReference>
<dbReference type="Proteomes" id="UP000828390">
    <property type="component" value="Unassembled WGS sequence"/>
</dbReference>
<accession>A0A9D4IAQ1</accession>
<keyword evidence="2" id="KW-1185">Reference proteome</keyword>